<gene>
    <name evidence="1" type="ORF">GTH23_19975</name>
</gene>
<accession>A0ABX6JV28</accession>
<dbReference type="EMBL" id="CP047341">
    <property type="protein sequence ID" value="QIF92324.1"/>
    <property type="molecule type" value="Genomic_DNA"/>
</dbReference>
<keyword evidence="2" id="KW-1185">Reference proteome</keyword>
<keyword evidence="1" id="KW-0614">Plasmid</keyword>
<evidence type="ECO:0000313" key="1">
    <source>
        <dbReference type="EMBL" id="QIF92324.1"/>
    </source>
</evidence>
<dbReference type="PROSITE" id="PS51257">
    <property type="entry name" value="PROKAR_LIPOPROTEIN"/>
    <property type="match status" value="1"/>
</dbReference>
<protein>
    <recommendedName>
        <fullName evidence="3">Lipoprotein</fullName>
    </recommendedName>
</protein>
<name>A0ABX6JV28_9GAMM</name>
<dbReference type="RefSeq" id="WP_050878420.1">
    <property type="nucleotide sequence ID" value="NZ_CP045009.1"/>
</dbReference>
<sequence>MKKMIVAVLFGALALTGCNEKGDNGELAGVYLDSSNDKLILNAKNGQYEVGYQYQWKGKYGDTKIIGFAEKDGEYLVSSEQKDKKMFEIKDGELVSVYTSSNRTFKKVTSN</sequence>
<evidence type="ECO:0008006" key="3">
    <source>
        <dbReference type="Google" id="ProtNLM"/>
    </source>
</evidence>
<dbReference type="Proteomes" id="UP000501338">
    <property type="component" value="Plasmid pZF1-cfr"/>
</dbReference>
<reference evidence="1 2" key="1">
    <citation type="submission" date="2020-01" db="EMBL/GenBank/DDBJ databases">
        <title>The genomic epidemiology of tigecycline resistance gene tet(X) variants in a swine farm in China.</title>
        <authorList>
            <person name="Peng K."/>
            <person name="Li R."/>
        </authorList>
    </citation>
    <scope>NUCLEOTIDE SEQUENCE [LARGE SCALE GENOMIC DNA]</scope>
    <source>
        <strain evidence="1 2">ZF1</strain>
        <plasmid evidence="2">pzf1-cfr</plasmid>
    </source>
</reference>
<proteinExistence type="predicted"/>
<organism evidence="1 2">
    <name type="scientific">Proteus terrae subsp. cibarius</name>
    <dbReference type="NCBI Taxonomy" id="626774"/>
    <lineage>
        <taxon>Bacteria</taxon>
        <taxon>Pseudomonadati</taxon>
        <taxon>Pseudomonadota</taxon>
        <taxon>Gammaproteobacteria</taxon>
        <taxon>Enterobacterales</taxon>
        <taxon>Morganellaceae</taxon>
        <taxon>Proteus</taxon>
    </lineage>
</organism>
<evidence type="ECO:0000313" key="2">
    <source>
        <dbReference type="Proteomes" id="UP000501338"/>
    </source>
</evidence>
<geneLocation type="plasmid" evidence="2">
    <name>pzf1-cfr</name>
</geneLocation>